<sequence length="44" mass="4934">MMQQQSQSPLSKLGIQQASLGENHKLKVRRHSTAWTLLQSQNSG</sequence>
<accession>A0ABU5U5I8</accession>
<proteinExistence type="predicted"/>
<dbReference type="Proteomes" id="UP001301728">
    <property type="component" value="Unassembled WGS sequence"/>
</dbReference>
<organism evidence="1 2">
    <name type="scientific">Limnoraphis robusta CCNP1315</name>
    <dbReference type="NCBI Taxonomy" id="3110306"/>
    <lineage>
        <taxon>Bacteria</taxon>
        <taxon>Bacillati</taxon>
        <taxon>Cyanobacteriota</taxon>
        <taxon>Cyanophyceae</taxon>
        <taxon>Oscillatoriophycideae</taxon>
        <taxon>Oscillatoriales</taxon>
        <taxon>Sirenicapillariaceae</taxon>
        <taxon>Limnoraphis</taxon>
    </lineage>
</organism>
<gene>
    <name evidence="1" type="ORF">VB854_26070</name>
</gene>
<reference evidence="1 2" key="1">
    <citation type="submission" date="2023-12" db="EMBL/GenBank/DDBJ databases">
        <title>Baltic Sea Cyanobacteria.</title>
        <authorList>
            <person name="Delbaje E."/>
            <person name="Fewer D.P."/>
            <person name="Shishido T.K."/>
        </authorList>
    </citation>
    <scope>NUCLEOTIDE SEQUENCE [LARGE SCALE GENOMIC DNA]</scope>
    <source>
        <strain evidence="1 2">CCNP 1315</strain>
    </source>
</reference>
<comment type="caution">
    <text evidence="1">The sequence shown here is derived from an EMBL/GenBank/DDBJ whole genome shotgun (WGS) entry which is preliminary data.</text>
</comment>
<evidence type="ECO:0000313" key="1">
    <source>
        <dbReference type="EMBL" id="MEA5522404.1"/>
    </source>
</evidence>
<keyword evidence="2" id="KW-1185">Reference proteome</keyword>
<evidence type="ECO:0000313" key="2">
    <source>
        <dbReference type="Proteomes" id="UP001301728"/>
    </source>
</evidence>
<name>A0ABU5U5I8_9CYAN</name>
<dbReference type="EMBL" id="JAYGHT010000189">
    <property type="protein sequence ID" value="MEA5522404.1"/>
    <property type="molecule type" value="Genomic_DNA"/>
</dbReference>
<protein>
    <submittedName>
        <fullName evidence="1">Uncharacterized protein</fullName>
    </submittedName>
</protein>